<feature type="region of interest" description="Disordered" evidence="14">
    <location>
        <begin position="96"/>
        <end position="117"/>
    </location>
</feature>
<evidence type="ECO:0000256" key="12">
    <source>
        <dbReference type="ARBA" id="ARBA00023242"/>
    </source>
</evidence>
<comment type="function">
    <text evidence="13">Component of the EKC/KEOPS complex that is required for the formation of a threonylcarbamoyl group on adenosine at position 37 (t(6)A37) in tRNAs that read codons beginning with adenine. The complex is probably involved in the transfer of the threonylcarbamoyl moiety of threonylcarbamoyl-AMP (TC-AMP) to the N6 group of A37. GON7 likely plays a supporting role to the catalytic subunit KAE1 in the complex. The EKC/KEOPS complex also promotes both telomere uncapping and telomere elongation. The complex is required for efficient recruitment of transcriptional coactivators.</text>
</comment>
<protein>
    <recommendedName>
        <fullName evidence="5">EKC/KEOPS complex subunit GON7</fullName>
    </recommendedName>
</protein>
<evidence type="ECO:0000256" key="1">
    <source>
        <dbReference type="ARBA" id="ARBA00004123"/>
    </source>
</evidence>
<gene>
    <name evidence="15" type="primary">GON7</name>
    <name evidence="15" type="ORF">FIM1_498</name>
</gene>
<evidence type="ECO:0000256" key="14">
    <source>
        <dbReference type="SAM" id="MobiDB-lite"/>
    </source>
</evidence>
<evidence type="ECO:0000256" key="5">
    <source>
        <dbReference type="ARBA" id="ARBA00019746"/>
    </source>
</evidence>
<dbReference type="InterPro" id="IPR014849">
    <property type="entry name" value="EKC/KEOPS_Gon7"/>
</dbReference>
<evidence type="ECO:0000256" key="10">
    <source>
        <dbReference type="ARBA" id="ARBA00023159"/>
    </source>
</evidence>
<evidence type="ECO:0000256" key="13">
    <source>
        <dbReference type="ARBA" id="ARBA00025393"/>
    </source>
</evidence>
<keyword evidence="12" id="KW-0539">Nucleus</keyword>
<keyword evidence="7" id="KW-0819">tRNA processing</keyword>
<comment type="subunit">
    <text evidence="4">Component of the EKC/KEOPS complex composed of at least BUD32, CGI121, GON7, KAE1 and PCC1; the whole complex dimerizes.</text>
</comment>
<evidence type="ECO:0000256" key="7">
    <source>
        <dbReference type="ARBA" id="ARBA00022694"/>
    </source>
</evidence>
<evidence type="ECO:0000256" key="4">
    <source>
        <dbReference type="ARBA" id="ARBA00011534"/>
    </source>
</evidence>
<evidence type="ECO:0000256" key="3">
    <source>
        <dbReference type="ARBA" id="ARBA00008529"/>
    </source>
</evidence>
<comment type="similarity">
    <text evidence="3">Belongs to the GON7 family.</text>
</comment>
<sequence length="117" mass="13141">MSLLPNATYTGPKASHDFKVDASNPRYLTTEGRTTGASDYVLKQGHQDVDKPSEPKKIDPNGTEYTPLSMLRMHLTGIQDDINEYLTEKINHVKKPRNLKQEQEQEINALLDGSEDA</sequence>
<evidence type="ECO:0000313" key="15">
    <source>
        <dbReference type="EMBL" id="QGN13852.1"/>
    </source>
</evidence>
<evidence type="ECO:0000256" key="8">
    <source>
        <dbReference type="ARBA" id="ARBA00022895"/>
    </source>
</evidence>
<dbReference type="Proteomes" id="UP000422736">
    <property type="component" value="Chromosome 1"/>
</dbReference>
<keyword evidence="9" id="KW-0805">Transcription regulation</keyword>
<name>A0ABX6ES46_KLUMA</name>
<feature type="region of interest" description="Disordered" evidence="14">
    <location>
        <begin position="1"/>
        <end position="20"/>
    </location>
</feature>
<organism evidence="15 16">
    <name type="scientific">Kluyveromyces marxianus</name>
    <name type="common">Yeast</name>
    <name type="synonym">Candida kefyr</name>
    <dbReference type="NCBI Taxonomy" id="4911"/>
    <lineage>
        <taxon>Eukaryota</taxon>
        <taxon>Fungi</taxon>
        <taxon>Dikarya</taxon>
        <taxon>Ascomycota</taxon>
        <taxon>Saccharomycotina</taxon>
        <taxon>Saccharomycetes</taxon>
        <taxon>Saccharomycetales</taxon>
        <taxon>Saccharomycetaceae</taxon>
        <taxon>Kluyveromyces</taxon>
    </lineage>
</organism>
<keyword evidence="10" id="KW-0010">Activator</keyword>
<comment type="subcellular location">
    <subcellularLocation>
        <location evidence="2">Chromosome</location>
        <location evidence="2">Telomere</location>
    </subcellularLocation>
    <subcellularLocation>
        <location evidence="1">Nucleus</location>
    </subcellularLocation>
</comment>
<keyword evidence="8" id="KW-0779">Telomere</keyword>
<keyword evidence="6" id="KW-0158">Chromosome</keyword>
<dbReference type="EMBL" id="CP015054">
    <property type="protein sequence ID" value="QGN13852.1"/>
    <property type="molecule type" value="Genomic_DNA"/>
</dbReference>
<accession>A0ABX6ES46</accession>
<dbReference type="Pfam" id="PF08738">
    <property type="entry name" value="Gon7"/>
    <property type="match status" value="1"/>
</dbReference>
<evidence type="ECO:0000256" key="6">
    <source>
        <dbReference type="ARBA" id="ARBA00022454"/>
    </source>
</evidence>
<reference evidence="15 16" key="1">
    <citation type="submission" date="2016-03" db="EMBL/GenBank/DDBJ databases">
        <title>How can Kluyveromyces marxianus grow so fast - potential evolutionary course in Saccharomyces Complex revealed by comparative genomics.</title>
        <authorList>
            <person name="Mo W."/>
            <person name="Lu W."/>
            <person name="Yang X."/>
            <person name="Qi J."/>
            <person name="Lv H."/>
        </authorList>
    </citation>
    <scope>NUCLEOTIDE SEQUENCE [LARGE SCALE GENOMIC DNA]</scope>
    <source>
        <strain evidence="15 16">FIM1</strain>
    </source>
</reference>
<keyword evidence="16" id="KW-1185">Reference proteome</keyword>
<evidence type="ECO:0000313" key="16">
    <source>
        <dbReference type="Proteomes" id="UP000422736"/>
    </source>
</evidence>
<proteinExistence type="inferred from homology"/>
<evidence type="ECO:0000256" key="11">
    <source>
        <dbReference type="ARBA" id="ARBA00023163"/>
    </source>
</evidence>
<keyword evidence="11" id="KW-0804">Transcription</keyword>
<evidence type="ECO:0000256" key="2">
    <source>
        <dbReference type="ARBA" id="ARBA00004574"/>
    </source>
</evidence>
<evidence type="ECO:0000256" key="9">
    <source>
        <dbReference type="ARBA" id="ARBA00023015"/>
    </source>
</evidence>